<dbReference type="Pfam" id="PF07992">
    <property type="entry name" value="Pyr_redox_2"/>
    <property type="match status" value="1"/>
</dbReference>
<dbReference type="InterPro" id="IPR036188">
    <property type="entry name" value="FAD/NAD-bd_sf"/>
</dbReference>
<evidence type="ECO:0000313" key="3">
    <source>
        <dbReference type="Proteomes" id="UP001241092"/>
    </source>
</evidence>
<dbReference type="Proteomes" id="UP001241092">
    <property type="component" value="Chromosome"/>
</dbReference>
<accession>A0AAI8TQ07</accession>
<feature type="domain" description="FAD/NAD(P)-binding" evidence="1">
    <location>
        <begin position="15"/>
        <end position="218"/>
    </location>
</feature>
<gene>
    <name evidence="2" type="ORF">hbim_00343</name>
</gene>
<organism evidence="2 3">
    <name type="scientific">Mycolicibacterium mageritense</name>
    <name type="common">Mycobacterium mageritense</name>
    <dbReference type="NCBI Taxonomy" id="53462"/>
    <lineage>
        <taxon>Bacteria</taxon>
        <taxon>Bacillati</taxon>
        <taxon>Actinomycetota</taxon>
        <taxon>Actinomycetes</taxon>
        <taxon>Mycobacteriales</taxon>
        <taxon>Mycobacteriaceae</taxon>
        <taxon>Mycolicibacterium</taxon>
    </lineage>
</organism>
<dbReference type="AlphaFoldDB" id="A0AAI8TQ07"/>
<dbReference type="GO" id="GO:0016491">
    <property type="term" value="F:oxidoreductase activity"/>
    <property type="evidence" value="ECO:0007669"/>
    <property type="project" value="InterPro"/>
</dbReference>
<evidence type="ECO:0000259" key="1">
    <source>
        <dbReference type="Pfam" id="PF07992"/>
    </source>
</evidence>
<dbReference type="SUPFAM" id="SSF51905">
    <property type="entry name" value="FAD/NAD(P)-binding domain"/>
    <property type="match status" value="1"/>
</dbReference>
<sequence>MTTSANSETVENCELCIVGAGIAGINALFAASRYLSRDQKVILVDRRSGVGGMWLDTYPYVRLHQPHPMFTAGNIEWTLGREASYLATKPEVVDHFEHCLDEIKRRITVEERFGWSLESDEEIDGNVRVTCRTAGGERRVITAKRLVKAYGLRVTPNEALDVSSGRVHSVSPDYCDVRNGEMGESDAPVWIIGGGKTAMDTAHAIITTCPDREVNLVAGSGTFFMSRDRIYPVGARRWWAGGLPSSFALETVRRFDGTNEQDVKNWFRELYGTWLTPETGNFMLGMLSEGENQTIAAGLKDVVMDHLVDAVDRNGSTDLVFRSGATKEIQPGSWIVNCTGYLTKNDYPYEPYVSGSGSVVSIQMRSATMHLPSFMGYFLTHLLLLDKMREIPLYELDLQELWHRSKPVLPFAMFSLAQYNIGLIADHVPAKVFTDCGLDFDRWYPLPRRMIGTARFMLTHRRERAHLRRSLDAIGERFDVRCGPLVHPTPARRRKTTASAAAAD</sequence>
<proteinExistence type="predicted"/>
<dbReference type="EMBL" id="AP027452">
    <property type="protein sequence ID" value="BDY26432.1"/>
    <property type="molecule type" value="Genomic_DNA"/>
</dbReference>
<dbReference type="RefSeq" id="WP_286213184.1">
    <property type="nucleotide sequence ID" value="NZ_AP027452.1"/>
</dbReference>
<dbReference type="InterPro" id="IPR023753">
    <property type="entry name" value="FAD/NAD-binding_dom"/>
</dbReference>
<dbReference type="Gene3D" id="3.50.50.60">
    <property type="entry name" value="FAD/NAD(P)-binding domain"/>
    <property type="match status" value="1"/>
</dbReference>
<name>A0AAI8TQ07_MYCME</name>
<reference evidence="2" key="1">
    <citation type="submission" date="2023-03" db="EMBL/GenBank/DDBJ databases">
        <title>Draft genome sequence of a Mycolicibacterium mageritense strain H4_3_1 isolated from a hybrid biological-inorganic system reactor.</title>
        <authorList>
            <person name="Feng X."/>
            <person name="Kazama D."/>
            <person name="Sato K."/>
            <person name="Kobayashi H."/>
        </authorList>
    </citation>
    <scope>NUCLEOTIDE SEQUENCE</scope>
    <source>
        <strain evidence="2">H4_3_1</strain>
    </source>
</reference>
<protein>
    <recommendedName>
        <fullName evidence="1">FAD/NAD(P)-binding domain-containing protein</fullName>
    </recommendedName>
</protein>
<evidence type="ECO:0000313" key="2">
    <source>
        <dbReference type="EMBL" id="BDY26432.1"/>
    </source>
</evidence>